<sequence>MQSFSQCTDSPVEGDEGLDARDQQARKSILPTSFNLLLQSSTGRNTDPNEQSSILVTCPSTDLLAEFGLEFNEHMMKALHCRDTCNRPQLVKHAVSTCWFMVATCCYGSTYRSISEAPQ</sequence>
<dbReference type="Proteomes" id="UP000244005">
    <property type="component" value="Unassembled WGS sequence"/>
</dbReference>
<evidence type="ECO:0000313" key="2">
    <source>
        <dbReference type="EMBL" id="PTQ34477.1"/>
    </source>
</evidence>
<dbReference type="Gramene" id="Mp4g02080.1">
    <property type="protein sequence ID" value="Mp4g02080.1.cds1"/>
    <property type="gene ID" value="Mp4g02080"/>
</dbReference>
<proteinExistence type="predicted"/>
<gene>
    <name evidence="2" type="ORF">MARPO_0080s0091</name>
</gene>
<dbReference type="AlphaFoldDB" id="A0A2R6WKT6"/>
<keyword evidence="3" id="KW-1185">Reference proteome</keyword>
<reference evidence="3" key="1">
    <citation type="journal article" date="2017" name="Cell">
        <title>Insights into land plant evolution garnered from the Marchantia polymorpha genome.</title>
        <authorList>
            <person name="Bowman J.L."/>
            <person name="Kohchi T."/>
            <person name="Yamato K.T."/>
            <person name="Jenkins J."/>
            <person name="Shu S."/>
            <person name="Ishizaki K."/>
            <person name="Yamaoka S."/>
            <person name="Nishihama R."/>
            <person name="Nakamura Y."/>
            <person name="Berger F."/>
            <person name="Adam C."/>
            <person name="Aki S.S."/>
            <person name="Althoff F."/>
            <person name="Araki T."/>
            <person name="Arteaga-Vazquez M.A."/>
            <person name="Balasubrmanian S."/>
            <person name="Barry K."/>
            <person name="Bauer D."/>
            <person name="Boehm C.R."/>
            <person name="Briginshaw L."/>
            <person name="Caballero-Perez J."/>
            <person name="Catarino B."/>
            <person name="Chen F."/>
            <person name="Chiyoda S."/>
            <person name="Chovatia M."/>
            <person name="Davies K.M."/>
            <person name="Delmans M."/>
            <person name="Demura T."/>
            <person name="Dierschke T."/>
            <person name="Dolan L."/>
            <person name="Dorantes-Acosta A.E."/>
            <person name="Eklund D.M."/>
            <person name="Florent S.N."/>
            <person name="Flores-Sandoval E."/>
            <person name="Fujiyama A."/>
            <person name="Fukuzawa H."/>
            <person name="Galik B."/>
            <person name="Grimanelli D."/>
            <person name="Grimwood J."/>
            <person name="Grossniklaus U."/>
            <person name="Hamada T."/>
            <person name="Haseloff J."/>
            <person name="Hetherington A.J."/>
            <person name="Higo A."/>
            <person name="Hirakawa Y."/>
            <person name="Hundley H.N."/>
            <person name="Ikeda Y."/>
            <person name="Inoue K."/>
            <person name="Inoue S.I."/>
            <person name="Ishida S."/>
            <person name="Jia Q."/>
            <person name="Kakita M."/>
            <person name="Kanazawa T."/>
            <person name="Kawai Y."/>
            <person name="Kawashima T."/>
            <person name="Kennedy M."/>
            <person name="Kinose K."/>
            <person name="Kinoshita T."/>
            <person name="Kohara Y."/>
            <person name="Koide E."/>
            <person name="Komatsu K."/>
            <person name="Kopischke S."/>
            <person name="Kubo M."/>
            <person name="Kyozuka J."/>
            <person name="Lagercrantz U."/>
            <person name="Lin S.S."/>
            <person name="Lindquist E."/>
            <person name="Lipzen A.M."/>
            <person name="Lu C.W."/>
            <person name="De Luna E."/>
            <person name="Martienssen R.A."/>
            <person name="Minamino N."/>
            <person name="Mizutani M."/>
            <person name="Mizutani M."/>
            <person name="Mochizuki N."/>
            <person name="Monte I."/>
            <person name="Mosher R."/>
            <person name="Nagasaki H."/>
            <person name="Nakagami H."/>
            <person name="Naramoto S."/>
            <person name="Nishitani K."/>
            <person name="Ohtani M."/>
            <person name="Okamoto T."/>
            <person name="Okumura M."/>
            <person name="Phillips J."/>
            <person name="Pollak B."/>
            <person name="Reinders A."/>
            <person name="Rovekamp M."/>
            <person name="Sano R."/>
            <person name="Sawa S."/>
            <person name="Schmid M.W."/>
            <person name="Shirakawa M."/>
            <person name="Solano R."/>
            <person name="Spunde A."/>
            <person name="Suetsugu N."/>
            <person name="Sugano S."/>
            <person name="Sugiyama A."/>
            <person name="Sun R."/>
            <person name="Suzuki Y."/>
            <person name="Takenaka M."/>
            <person name="Takezawa D."/>
            <person name="Tomogane H."/>
            <person name="Tsuzuki M."/>
            <person name="Ueda T."/>
            <person name="Umeda M."/>
            <person name="Ward J.M."/>
            <person name="Watanabe Y."/>
            <person name="Yazaki K."/>
            <person name="Yokoyama R."/>
            <person name="Yoshitake Y."/>
            <person name="Yotsui I."/>
            <person name="Zachgo S."/>
            <person name="Schmutz J."/>
        </authorList>
    </citation>
    <scope>NUCLEOTIDE SEQUENCE [LARGE SCALE GENOMIC DNA]</scope>
    <source>
        <strain evidence="3">Tak-1</strain>
    </source>
</reference>
<feature type="region of interest" description="Disordered" evidence="1">
    <location>
        <begin position="1"/>
        <end position="24"/>
    </location>
</feature>
<dbReference type="EMBL" id="KZ772752">
    <property type="protein sequence ID" value="PTQ34477.1"/>
    <property type="molecule type" value="Genomic_DNA"/>
</dbReference>
<evidence type="ECO:0000313" key="3">
    <source>
        <dbReference type="Proteomes" id="UP000244005"/>
    </source>
</evidence>
<protein>
    <submittedName>
        <fullName evidence="2">Uncharacterized protein</fullName>
    </submittedName>
</protein>
<evidence type="ECO:0000256" key="1">
    <source>
        <dbReference type="SAM" id="MobiDB-lite"/>
    </source>
</evidence>
<accession>A0A2R6WKT6</accession>
<name>A0A2R6WKT6_MARPO</name>
<organism evidence="2 3">
    <name type="scientific">Marchantia polymorpha</name>
    <name type="common">Common liverwort</name>
    <name type="synonym">Marchantia aquatica</name>
    <dbReference type="NCBI Taxonomy" id="3197"/>
    <lineage>
        <taxon>Eukaryota</taxon>
        <taxon>Viridiplantae</taxon>
        <taxon>Streptophyta</taxon>
        <taxon>Embryophyta</taxon>
        <taxon>Marchantiophyta</taxon>
        <taxon>Marchantiopsida</taxon>
        <taxon>Marchantiidae</taxon>
        <taxon>Marchantiales</taxon>
        <taxon>Marchantiaceae</taxon>
        <taxon>Marchantia</taxon>
    </lineage>
</organism>